<sequence>MCTLAIIVEKYWTSGNSCGARLAIDELGSERRRADGGRLGLMSLSASPAPAPSGLGAGPPSSDALLLTLRNKPHARVFREFFLHCFLAVILY</sequence>
<dbReference type="Proteomes" id="UP000095283">
    <property type="component" value="Unplaced"/>
</dbReference>
<dbReference type="AlphaFoldDB" id="A0A1I7XAU9"/>
<evidence type="ECO:0000313" key="1">
    <source>
        <dbReference type="Proteomes" id="UP000095283"/>
    </source>
</evidence>
<dbReference type="WBParaSite" id="Hba_14570">
    <property type="protein sequence ID" value="Hba_14570"/>
    <property type="gene ID" value="Hba_14570"/>
</dbReference>
<reference evidence="2" key="1">
    <citation type="submission" date="2016-11" db="UniProtKB">
        <authorList>
            <consortium name="WormBaseParasite"/>
        </authorList>
    </citation>
    <scope>IDENTIFICATION</scope>
</reference>
<evidence type="ECO:0000313" key="2">
    <source>
        <dbReference type="WBParaSite" id="Hba_14570"/>
    </source>
</evidence>
<proteinExistence type="predicted"/>
<accession>A0A1I7XAU9</accession>
<protein>
    <submittedName>
        <fullName evidence="2">Uncharacterized protein</fullName>
    </submittedName>
</protein>
<organism evidence="1 2">
    <name type="scientific">Heterorhabditis bacteriophora</name>
    <name type="common">Entomopathogenic nematode worm</name>
    <dbReference type="NCBI Taxonomy" id="37862"/>
    <lineage>
        <taxon>Eukaryota</taxon>
        <taxon>Metazoa</taxon>
        <taxon>Ecdysozoa</taxon>
        <taxon>Nematoda</taxon>
        <taxon>Chromadorea</taxon>
        <taxon>Rhabditida</taxon>
        <taxon>Rhabditina</taxon>
        <taxon>Rhabditomorpha</taxon>
        <taxon>Strongyloidea</taxon>
        <taxon>Heterorhabditidae</taxon>
        <taxon>Heterorhabditis</taxon>
    </lineage>
</organism>
<keyword evidence="1" id="KW-1185">Reference proteome</keyword>
<name>A0A1I7XAU9_HETBA</name>